<dbReference type="AlphaFoldDB" id="A0A930UUX0"/>
<feature type="domain" description="HTH marR-type" evidence="1">
    <location>
        <begin position="24"/>
        <end position="128"/>
    </location>
</feature>
<reference evidence="2" key="1">
    <citation type="submission" date="2020-11" db="EMBL/GenBank/DDBJ databases">
        <title>Nocardioides sp. CBS4Y-1, whole genome shotgun sequence.</title>
        <authorList>
            <person name="Tuo L."/>
        </authorList>
    </citation>
    <scope>NUCLEOTIDE SEQUENCE</scope>
    <source>
        <strain evidence="2">CBS4Y-1</strain>
    </source>
</reference>
<dbReference type="PANTHER" id="PTHR39515">
    <property type="entry name" value="CONSERVED PROTEIN"/>
    <property type="match status" value="1"/>
</dbReference>
<dbReference type="InterPro" id="IPR036388">
    <property type="entry name" value="WH-like_DNA-bd_sf"/>
</dbReference>
<accession>A0A930UUX0</accession>
<dbReference type="Gene3D" id="1.10.10.10">
    <property type="entry name" value="Winged helix-like DNA-binding domain superfamily/Winged helix DNA-binding domain"/>
    <property type="match status" value="1"/>
</dbReference>
<dbReference type="InterPro" id="IPR036390">
    <property type="entry name" value="WH_DNA-bd_sf"/>
</dbReference>
<organism evidence="2 3">
    <name type="scientific">Nocardioides acrostichi</name>
    <dbReference type="NCBI Taxonomy" id="2784339"/>
    <lineage>
        <taxon>Bacteria</taxon>
        <taxon>Bacillati</taxon>
        <taxon>Actinomycetota</taxon>
        <taxon>Actinomycetes</taxon>
        <taxon>Propionibacteriales</taxon>
        <taxon>Nocardioidaceae</taxon>
        <taxon>Nocardioides</taxon>
    </lineage>
</organism>
<dbReference type="SUPFAM" id="SSF46785">
    <property type="entry name" value="Winged helix' DNA-binding domain"/>
    <property type="match status" value="1"/>
</dbReference>
<dbReference type="SMART" id="SM00347">
    <property type="entry name" value="HTH_MARR"/>
    <property type="match status" value="1"/>
</dbReference>
<proteinExistence type="predicted"/>
<dbReference type="PANTHER" id="PTHR39515:SF2">
    <property type="entry name" value="HTH-TYPE TRANSCRIPTIONAL REGULATOR RV0880"/>
    <property type="match status" value="1"/>
</dbReference>
<keyword evidence="3" id="KW-1185">Reference proteome</keyword>
<name>A0A930UUX0_9ACTN</name>
<dbReference type="GO" id="GO:0003700">
    <property type="term" value="F:DNA-binding transcription factor activity"/>
    <property type="evidence" value="ECO:0007669"/>
    <property type="project" value="InterPro"/>
</dbReference>
<dbReference type="InterPro" id="IPR052526">
    <property type="entry name" value="HTH-type_Bedaq_tolerance"/>
</dbReference>
<evidence type="ECO:0000313" key="2">
    <source>
        <dbReference type="EMBL" id="MBF4160077.1"/>
    </source>
</evidence>
<dbReference type="RefSeq" id="WP_194501354.1">
    <property type="nucleotide sequence ID" value="NZ_JADIVZ010000001.1"/>
</dbReference>
<protein>
    <submittedName>
        <fullName evidence="2">MarR family transcriptional regulator</fullName>
    </submittedName>
</protein>
<sequence length="151" mass="16202">MSNHTARHEELATELVVRAGRLVRSVRARGDLPPGHRVMAALEQHGSMGVSALALLDGCTQPTMSTAVAGLVERGWATKTTHPDDARSALVSLTDLGRATLREVRRRYGTEIAETLENSPHSLADLEVAVQVLTSLTSSTHDAPTDQKVMS</sequence>
<dbReference type="Proteomes" id="UP000656804">
    <property type="component" value="Unassembled WGS sequence"/>
</dbReference>
<dbReference type="EMBL" id="JADIVZ010000001">
    <property type="protein sequence ID" value="MBF4160077.1"/>
    <property type="molecule type" value="Genomic_DNA"/>
</dbReference>
<evidence type="ECO:0000259" key="1">
    <source>
        <dbReference type="SMART" id="SM00347"/>
    </source>
</evidence>
<dbReference type="Pfam" id="PF01047">
    <property type="entry name" value="MarR"/>
    <property type="match status" value="1"/>
</dbReference>
<dbReference type="InterPro" id="IPR000835">
    <property type="entry name" value="HTH_MarR-typ"/>
</dbReference>
<comment type="caution">
    <text evidence="2">The sequence shown here is derived from an EMBL/GenBank/DDBJ whole genome shotgun (WGS) entry which is preliminary data.</text>
</comment>
<gene>
    <name evidence="2" type="ORF">ISG29_00110</name>
</gene>
<evidence type="ECO:0000313" key="3">
    <source>
        <dbReference type="Proteomes" id="UP000656804"/>
    </source>
</evidence>